<feature type="transmembrane region" description="Helical" evidence="2">
    <location>
        <begin position="42"/>
        <end position="63"/>
    </location>
</feature>
<evidence type="ECO:0000313" key="4">
    <source>
        <dbReference type="EMBL" id="NUB90536.1"/>
    </source>
</evidence>
<organism evidence="4 5">
    <name type="scientific">Haloterrigena gelatinilytica</name>
    <dbReference type="NCBI Taxonomy" id="2741724"/>
    <lineage>
        <taxon>Archaea</taxon>
        <taxon>Methanobacteriati</taxon>
        <taxon>Methanobacteriota</taxon>
        <taxon>Stenosarchaea group</taxon>
        <taxon>Halobacteria</taxon>
        <taxon>Halobacteriales</taxon>
        <taxon>Natrialbaceae</taxon>
        <taxon>Haloterrigena</taxon>
    </lineage>
</organism>
<evidence type="ECO:0000256" key="1">
    <source>
        <dbReference type="SAM" id="MobiDB-lite"/>
    </source>
</evidence>
<evidence type="ECO:0000259" key="3">
    <source>
        <dbReference type="Pfam" id="PF13796"/>
    </source>
</evidence>
<protein>
    <submittedName>
        <fullName evidence="4">Sensor domain-containing protein</fullName>
    </submittedName>
</protein>
<evidence type="ECO:0000313" key="5">
    <source>
        <dbReference type="Proteomes" id="UP000728647"/>
    </source>
</evidence>
<comment type="caution">
    <text evidence="4">The sequence shown here is derived from an EMBL/GenBank/DDBJ whole genome shotgun (WGS) entry which is preliminary data.</text>
</comment>
<keyword evidence="2" id="KW-0812">Transmembrane</keyword>
<dbReference type="Proteomes" id="UP000728647">
    <property type="component" value="Unassembled WGS sequence"/>
</dbReference>
<keyword evidence="2" id="KW-0472">Membrane</keyword>
<dbReference type="AlphaFoldDB" id="A0A8J8KEF6"/>
<dbReference type="InterPro" id="IPR025828">
    <property type="entry name" value="Put_sensor_dom"/>
</dbReference>
<sequence length="269" mass="29178">MLDGRKELDVSHRSGRFPPGTARRAVRTAITSPFRPQTYLNLLYLLLAFPLGLLYFVFLVTGVSLGVGLLVILVGAPILLVVFLASHVFAAFERASARYLLAVEIDSPGYPFLDDEGATDGFRSLLLGRETYKAMGFLLAKFAIGTAAFSMLVMLFTTAITLFLTPLYYQNPNVHIGFVTNGDPVQLTPSLQLPWHDLLIGAEFAVTITEWEVTTLPEALATSAVGLVALLLSLAICNGFAWLVGQFSRVLLGPSSRAALEDLQDGLAR</sequence>
<dbReference type="Pfam" id="PF13796">
    <property type="entry name" value="Sensor"/>
    <property type="match status" value="1"/>
</dbReference>
<feature type="domain" description="Putative sensor" evidence="3">
    <location>
        <begin position="44"/>
        <end position="252"/>
    </location>
</feature>
<name>A0A8J8KEF6_9EURY</name>
<feature type="transmembrane region" description="Helical" evidence="2">
    <location>
        <begin position="138"/>
        <end position="164"/>
    </location>
</feature>
<dbReference type="EMBL" id="JABURA010000001">
    <property type="protein sequence ID" value="NUB90536.1"/>
    <property type="molecule type" value="Genomic_DNA"/>
</dbReference>
<accession>A0A8J8KEF6</accession>
<keyword evidence="2" id="KW-1133">Transmembrane helix</keyword>
<feature type="compositionally biased region" description="Basic and acidic residues" evidence="1">
    <location>
        <begin position="1"/>
        <end position="12"/>
    </location>
</feature>
<reference evidence="4" key="1">
    <citation type="submission" date="2020-06" db="EMBL/GenBank/DDBJ databases">
        <title>Haloterrigena sp. nov., an extremely halophilic archaeon isolated from a saline sediment.</title>
        <authorList>
            <person name="Liu B.-B."/>
        </authorList>
    </citation>
    <scope>NUCLEOTIDE SEQUENCE</scope>
    <source>
        <strain evidence="4">SYSU A121-1</strain>
    </source>
</reference>
<feature type="transmembrane region" description="Helical" evidence="2">
    <location>
        <begin position="219"/>
        <end position="244"/>
    </location>
</feature>
<feature type="region of interest" description="Disordered" evidence="1">
    <location>
        <begin position="1"/>
        <end position="20"/>
    </location>
</feature>
<feature type="transmembrane region" description="Helical" evidence="2">
    <location>
        <begin position="69"/>
        <end position="92"/>
    </location>
</feature>
<proteinExistence type="predicted"/>
<evidence type="ECO:0000256" key="2">
    <source>
        <dbReference type="SAM" id="Phobius"/>
    </source>
</evidence>
<dbReference type="OrthoDB" id="253413at2157"/>
<gene>
    <name evidence="4" type="ORF">HT576_05750</name>
</gene>